<dbReference type="SUPFAM" id="SSF57501">
    <property type="entry name" value="Cystine-knot cytokines"/>
    <property type="match status" value="1"/>
</dbReference>
<comment type="caution">
    <text evidence="2">The sequence shown here is derived from an EMBL/GenBank/DDBJ whole genome shotgun (WGS) entry which is preliminary data.</text>
</comment>
<proteinExistence type="predicted"/>
<evidence type="ECO:0000313" key="3">
    <source>
        <dbReference type="Proteomes" id="UP001374579"/>
    </source>
</evidence>
<accession>A0AAN9ALL7</accession>
<feature type="signal peptide" evidence="1">
    <location>
        <begin position="1"/>
        <end position="23"/>
    </location>
</feature>
<evidence type="ECO:0000313" key="2">
    <source>
        <dbReference type="EMBL" id="KAK7089152.1"/>
    </source>
</evidence>
<organism evidence="2 3">
    <name type="scientific">Littorina saxatilis</name>
    <dbReference type="NCBI Taxonomy" id="31220"/>
    <lineage>
        <taxon>Eukaryota</taxon>
        <taxon>Metazoa</taxon>
        <taxon>Spiralia</taxon>
        <taxon>Lophotrochozoa</taxon>
        <taxon>Mollusca</taxon>
        <taxon>Gastropoda</taxon>
        <taxon>Caenogastropoda</taxon>
        <taxon>Littorinimorpha</taxon>
        <taxon>Littorinoidea</taxon>
        <taxon>Littorinidae</taxon>
        <taxon>Littorina</taxon>
    </lineage>
</organism>
<dbReference type="InterPro" id="IPR029034">
    <property type="entry name" value="Cystine-knot_cytokine"/>
</dbReference>
<name>A0AAN9ALL7_9CAEN</name>
<dbReference type="EMBL" id="JBAMIC010002765">
    <property type="protein sequence ID" value="KAK7089152.1"/>
    <property type="molecule type" value="Genomic_DNA"/>
</dbReference>
<feature type="chain" id="PRO_5043045250" evidence="1">
    <location>
        <begin position="24"/>
        <end position="224"/>
    </location>
</feature>
<dbReference type="Proteomes" id="UP001374579">
    <property type="component" value="Unassembled WGS sequence"/>
</dbReference>
<keyword evidence="1" id="KW-0732">Signal</keyword>
<keyword evidence="3" id="KW-1185">Reference proteome</keyword>
<protein>
    <submittedName>
        <fullName evidence="2">Uncharacterized protein</fullName>
    </submittedName>
</protein>
<dbReference type="AlphaFoldDB" id="A0AAN9ALL7"/>
<reference evidence="2 3" key="1">
    <citation type="submission" date="2024-02" db="EMBL/GenBank/DDBJ databases">
        <title>Chromosome-scale genome assembly of the rough periwinkle Littorina saxatilis.</title>
        <authorList>
            <person name="De Jode A."/>
            <person name="Faria R."/>
            <person name="Formenti G."/>
            <person name="Sims Y."/>
            <person name="Smith T.P."/>
            <person name="Tracey A."/>
            <person name="Wood J.M.D."/>
            <person name="Zagrodzka Z.B."/>
            <person name="Johannesson K."/>
            <person name="Butlin R.K."/>
            <person name="Leder E.H."/>
        </authorList>
    </citation>
    <scope>NUCLEOTIDE SEQUENCE [LARGE SCALE GENOMIC DNA]</scope>
    <source>
        <strain evidence="2">Snail1</strain>
        <tissue evidence="2">Muscle</tissue>
    </source>
</reference>
<dbReference type="Gene3D" id="2.10.90.10">
    <property type="entry name" value="Cystine-knot cytokines"/>
    <property type="match status" value="1"/>
</dbReference>
<evidence type="ECO:0000256" key="1">
    <source>
        <dbReference type="SAM" id="SignalP"/>
    </source>
</evidence>
<sequence>MFSIVASGVCLAVLWGTLSTSSAAPASAKSLTCNDPQREKLEELWRLHGDWHESIFNLKDMQNVVLTLRNVSEEYVNIKTQDLQPGVCPFGEGSDDELARYRKSVHGKVTLCPSHDVISYDENRLPSTLFQKACSCTSCAFQKGLSGGERGEAPTGGPHSAHNTVGCSPVYYHVKVLRRVNCANNEFIYRPVLEPLVVACSCDHSSRHTRGTEGNRIIVRTPVQ</sequence>
<gene>
    <name evidence="2" type="ORF">V1264_024996</name>
</gene>